<dbReference type="InterPro" id="IPR007317">
    <property type="entry name" value="GET4"/>
</dbReference>
<dbReference type="Proteomes" id="UP000193467">
    <property type="component" value="Unassembled WGS sequence"/>
</dbReference>
<evidence type="ECO:0000256" key="1">
    <source>
        <dbReference type="ARBA" id="ARBA00005351"/>
    </source>
</evidence>
<organism evidence="3 4">
    <name type="scientific">Leucosporidium creatinivorum</name>
    <dbReference type="NCBI Taxonomy" id="106004"/>
    <lineage>
        <taxon>Eukaryota</taxon>
        <taxon>Fungi</taxon>
        <taxon>Dikarya</taxon>
        <taxon>Basidiomycota</taxon>
        <taxon>Pucciniomycotina</taxon>
        <taxon>Microbotryomycetes</taxon>
        <taxon>Leucosporidiales</taxon>
        <taxon>Leucosporidium</taxon>
    </lineage>
</organism>
<dbReference type="PANTHER" id="PTHR12875:SF0">
    <property type="entry name" value="GOLGI TO ER TRAFFIC PROTEIN 4 HOMOLOG"/>
    <property type="match status" value="1"/>
</dbReference>
<gene>
    <name evidence="3" type="ORF">BCR35DRAFT_305580</name>
</gene>
<sequence>MSSALTQLHESIQAGDHYSAHQKARTTATRLLAPPRRGPAPTTNDKGFLPFDPKAQEAATLLYEGATALLEKGQTGSGVDLAGFLCDVWKARGVQCGSEERAKIIKLIALTGPSGSWRKTLTDQVFAWSAKTGSGATGDVGVHEYLGQVLYKEQSYHLATIHLLTCPTSEAARTLADVLFDWSKLDPEGEKGVGRYAARGVLSYLESTSILSARVFLSHFLSHTLTAYPTLRVVSFPYPPPSSPLASTLTSTDSDELVVTKLASLNFLQLAVRTCQLGAGEKVEKGEKGEVVKGGGRRAYEALVKRYEKEVKWMRSPEAKESTAELGTLYFGIKPPRGAGNPFADMLSGMFGGGAGGAPAIAGR</sequence>
<accession>A0A1Y2F0B0</accession>
<evidence type="ECO:0000313" key="4">
    <source>
        <dbReference type="Proteomes" id="UP000193467"/>
    </source>
</evidence>
<dbReference type="InterPro" id="IPR011990">
    <property type="entry name" value="TPR-like_helical_dom_sf"/>
</dbReference>
<dbReference type="FunCoup" id="A0A1Y2F0B0">
    <property type="interactions" value="441"/>
</dbReference>
<dbReference type="InParanoid" id="A0A1Y2F0B0"/>
<dbReference type="Gene3D" id="1.25.40.10">
    <property type="entry name" value="Tetratricopeptide repeat domain"/>
    <property type="match status" value="1"/>
</dbReference>
<dbReference type="STRING" id="106004.A0A1Y2F0B0"/>
<dbReference type="GO" id="GO:0045048">
    <property type="term" value="P:protein insertion into ER membrane"/>
    <property type="evidence" value="ECO:0007669"/>
    <property type="project" value="InterPro"/>
</dbReference>
<keyword evidence="4" id="KW-1185">Reference proteome</keyword>
<dbReference type="AlphaFoldDB" id="A0A1Y2F0B0"/>
<dbReference type="EMBL" id="MCGR01000032">
    <property type="protein sequence ID" value="ORY77273.1"/>
    <property type="molecule type" value="Genomic_DNA"/>
</dbReference>
<protein>
    <recommendedName>
        <fullName evidence="5">Cytoplasmic protein</fullName>
    </recommendedName>
</protein>
<reference evidence="3 4" key="1">
    <citation type="submission" date="2016-07" db="EMBL/GenBank/DDBJ databases">
        <title>Pervasive Adenine N6-methylation of Active Genes in Fungi.</title>
        <authorList>
            <consortium name="DOE Joint Genome Institute"/>
            <person name="Mondo S.J."/>
            <person name="Dannebaum R.O."/>
            <person name="Kuo R.C."/>
            <person name="Labutti K."/>
            <person name="Haridas S."/>
            <person name="Kuo A."/>
            <person name="Salamov A."/>
            <person name="Ahrendt S.R."/>
            <person name="Lipzen A."/>
            <person name="Sullivan W."/>
            <person name="Andreopoulos W.B."/>
            <person name="Clum A."/>
            <person name="Lindquist E."/>
            <person name="Daum C."/>
            <person name="Ramamoorthy G.K."/>
            <person name="Gryganskyi A."/>
            <person name="Culley D."/>
            <person name="Magnuson J.K."/>
            <person name="James T.Y."/>
            <person name="O'Malley M.A."/>
            <person name="Stajich J.E."/>
            <person name="Spatafora J.W."/>
            <person name="Visel A."/>
            <person name="Grigoriev I.V."/>
        </authorList>
    </citation>
    <scope>NUCLEOTIDE SEQUENCE [LARGE SCALE GENOMIC DNA]</scope>
    <source>
        <strain evidence="3 4">62-1032</strain>
    </source>
</reference>
<dbReference type="GO" id="GO:0005829">
    <property type="term" value="C:cytosol"/>
    <property type="evidence" value="ECO:0007669"/>
    <property type="project" value="TreeGrafter"/>
</dbReference>
<feature type="compositionally biased region" description="Low complexity" evidence="2">
    <location>
        <begin position="28"/>
        <end position="43"/>
    </location>
</feature>
<evidence type="ECO:0008006" key="5">
    <source>
        <dbReference type="Google" id="ProtNLM"/>
    </source>
</evidence>
<dbReference type="Pfam" id="PF04190">
    <property type="entry name" value="GET4"/>
    <property type="match status" value="1"/>
</dbReference>
<feature type="region of interest" description="Disordered" evidence="2">
    <location>
        <begin position="14"/>
        <end position="50"/>
    </location>
</feature>
<dbReference type="OrthoDB" id="10252405at2759"/>
<comment type="caution">
    <text evidence="3">The sequence shown here is derived from an EMBL/GenBank/DDBJ whole genome shotgun (WGS) entry which is preliminary data.</text>
</comment>
<comment type="similarity">
    <text evidence="1">Belongs to the GET4 family.</text>
</comment>
<evidence type="ECO:0000313" key="3">
    <source>
        <dbReference type="EMBL" id="ORY77273.1"/>
    </source>
</evidence>
<name>A0A1Y2F0B0_9BASI</name>
<dbReference type="PANTHER" id="PTHR12875">
    <property type="entry name" value="GOLGI TO ER TRAFFIC PROTEIN 4 HOMOLOG"/>
    <property type="match status" value="1"/>
</dbReference>
<evidence type="ECO:0000256" key="2">
    <source>
        <dbReference type="SAM" id="MobiDB-lite"/>
    </source>
</evidence>
<proteinExistence type="inferred from homology"/>